<evidence type="ECO:0000256" key="8">
    <source>
        <dbReference type="ARBA" id="ARBA00043962"/>
    </source>
</evidence>
<comment type="similarity">
    <text evidence="8">Belongs to the peptidase M28 family. M28E subfamily.</text>
</comment>
<keyword evidence="5 9" id="KW-0732">Signal</keyword>
<dbReference type="GO" id="GO:0004177">
    <property type="term" value="F:aminopeptidase activity"/>
    <property type="evidence" value="ECO:0007669"/>
    <property type="project" value="UniProtKB-KW"/>
</dbReference>
<dbReference type="InterPro" id="IPR045175">
    <property type="entry name" value="M28_fam"/>
</dbReference>
<feature type="signal peptide" evidence="9">
    <location>
        <begin position="1"/>
        <end position="19"/>
    </location>
</feature>
<comment type="cofactor">
    <cofactor evidence="1">
        <name>Zn(2+)</name>
        <dbReference type="ChEBI" id="CHEBI:29105"/>
    </cofactor>
</comment>
<keyword evidence="6 9" id="KW-0378">Hydrolase</keyword>
<dbReference type="InterPro" id="IPR007484">
    <property type="entry name" value="Peptidase_M28"/>
</dbReference>
<feature type="compositionally biased region" description="Polar residues" evidence="10">
    <location>
        <begin position="164"/>
        <end position="173"/>
    </location>
</feature>
<dbReference type="PANTHER" id="PTHR12147">
    <property type="entry name" value="METALLOPEPTIDASE M28 FAMILY MEMBER"/>
    <property type="match status" value="1"/>
</dbReference>
<keyword evidence="4 9" id="KW-0479">Metal-binding</keyword>
<evidence type="ECO:0000313" key="13">
    <source>
        <dbReference type="Proteomes" id="UP000193922"/>
    </source>
</evidence>
<dbReference type="Pfam" id="PF04389">
    <property type="entry name" value="Peptidase_M28"/>
    <property type="match status" value="1"/>
</dbReference>
<dbReference type="STRING" id="61395.A0A1Y1W295"/>
<feature type="chain" id="PRO_5011809127" description="Peptide hydrolase" evidence="9">
    <location>
        <begin position="20"/>
        <end position="343"/>
    </location>
</feature>
<dbReference type="SUPFAM" id="SSF53187">
    <property type="entry name" value="Zn-dependent exopeptidases"/>
    <property type="match status" value="1"/>
</dbReference>
<evidence type="ECO:0000256" key="9">
    <source>
        <dbReference type="RuleBase" id="RU361240"/>
    </source>
</evidence>
<gene>
    <name evidence="12" type="ORF">DL89DRAFT_303920</name>
</gene>
<evidence type="ECO:0000256" key="1">
    <source>
        <dbReference type="ARBA" id="ARBA00001947"/>
    </source>
</evidence>
<dbReference type="Gene3D" id="3.40.630.10">
    <property type="entry name" value="Zn peptidases"/>
    <property type="match status" value="1"/>
</dbReference>
<evidence type="ECO:0000256" key="10">
    <source>
        <dbReference type="SAM" id="MobiDB-lite"/>
    </source>
</evidence>
<dbReference type="EC" id="3.4.-.-" evidence="9"/>
<organism evidence="12 13">
    <name type="scientific">Linderina pennispora</name>
    <dbReference type="NCBI Taxonomy" id="61395"/>
    <lineage>
        <taxon>Eukaryota</taxon>
        <taxon>Fungi</taxon>
        <taxon>Fungi incertae sedis</taxon>
        <taxon>Zoopagomycota</taxon>
        <taxon>Kickxellomycotina</taxon>
        <taxon>Kickxellomycetes</taxon>
        <taxon>Kickxellales</taxon>
        <taxon>Kickxellaceae</taxon>
        <taxon>Linderina</taxon>
    </lineage>
</organism>
<accession>A0A1Y1W295</accession>
<evidence type="ECO:0000259" key="11">
    <source>
        <dbReference type="Pfam" id="PF04389"/>
    </source>
</evidence>
<protein>
    <recommendedName>
        <fullName evidence="9">Peptide hydrolase</fullName>
        <ecNumber evidence="9">3.4.-.-</ecNumber>
    </recommendedName>
</protein>
<evidence type="ECO:0000256" key="4">
    <source>
        <dbReference type="ARBA" id="ARBA00022723"/>
    </source>
</evidence>
<dbReference type="GeneID" id="63807521"/>
<dbReference type="RefSeq" id="XP_040741548.1">
    <property type="nucleotide sequence ID" value="XM_040890873.1"/>
</dbReference>
<evidence type="ECO:0000256" key="7">
    <source>
        <dbReference type="ARBA" id="ARBA00022833"/>
    </source>
</evidence>
<evidence type="ECO:0000256" key="3">
    <source>
        <dbReference type="ARBA" id="ARBA00022670"/>
    </source>
</evidence>
<evidence type="ECO:0000256" key="2">
    <source>
        <dbReference type="ARBA" id="ARBA00022438"/>
    </source>
</evidence>
<dbReference type="GO" id="GO:0008235">
    <property type="term" value="F:metalloexopeptidase activity"/>
    <property type="evidence" value="ECO:0007669"/>
    <property type="project" value="InterPro"/>
</dbReference>
<dbReference type="GO" id="GO:0046872">
    <property type="term" value="F:metal ion binding"/>
    <property type="evidence" value="ECO:0007669"/>
    <property type="project" value="UniProtKB-KW"/>
</dbReference>
<dbReference type="Proteomes" id="UP000193922">
    <property type="component" value="Unassembled WGS sequence"/>
</dbReference>
<evidence type="ECO:0000256" key="6">
    <source>
        <dbReference type="ARBA" id="ARBA00022801"/>
    </source>
</evidence>
<evidence type="ECO:0000313" key="12">
    <source>
        <dbReference type="EMBL" id="ORX67661.1"/>
    </source>
</evidence>
<dbReference type="AlphaFoldDB" id="A0A1Y1W295"/>
<keyword evidence="2" id="KW-0031">Aminopeptidase</keyword>
<feature type="domain" description="Peptidase M28" evidence="11">
    <location>
        <begin position="152"/>
        <end position="334"/>
    </location>
</feature>
<keyword evidence="3 9" id="KW-0645">Protease</keyword>
<sequence>MRAVSVLFALALSASSVFAASDNIYSSKRLIQTSETEKKWLNEKQIFELIAQHKGFIDITDTQDLQRASSFAALDFPTTLTHQTQVNAAIPKISDAVPKSVLTNFTQFTNRYYNSNNGKTSSTWLLNTIKSTVPGIDVQPQASSPASRVPPRPSEIVVISAHQDSINQGSPSTGRAPGADDDGSGTVTILEALRVLVASGLKPARTIEFHWYAGEEGGLLGSSDVVSAYRSKQVVADIQFDMTGYPANPPAVGIVTDYTDPTSNDLVRKIVTTYTDLPAINFQCGYGCSDHASWNRGGVRSSIPFENQYLDGNSNIHTTRDTLDTVNFPHLAQVCQDCAGLCH</sequence>
<dbReference type="EMBL" id="MCFD01000012">
    <property type="protein sequence ID" value="ORX67661.1"/>
    <property type="molecule type" value="Genomic_DNA"/>
</dbReference>
<proteinExistence type="inferred from homology"/>
<comment type="caution">
    <text evidence="12">The sequence shown here is derived from an EMBL/GenBank/DDBJ whole genome shotgun (WGS) entry which is preliminary data.</text>
</comment>
<keyword evidence="7 9" id="KW-0862">Zinc</keyword>
<dbReference type="GO" id="GO:0006508">
    <property type="term" value="P:proteolysis"/>
    <property type="evidence" value="ECO:0007669"/>
    <property type="project" value="UniProtKB-KW"/>
</dbReference>
<reference evidence="12 13" key="1">
    <citation type="submission" date="2016-07" db="EMBL/GenBank/DDBJ databases">
        <title>Pervasive Adenine N6-methylation of Active Genes in Fungi.</title>
        <authorList>
            <consortium name="DOE Joint Genome Institute"/>
            <person name="Mondo S.J."/>
            <person name="Dannebaum R.O."/>
            <person name="Kuo R.C."/>
            <person name="Labutti K."/>
            <person name="Haridas S."/>
            <person name="Kuo A."/>
            <person name="Salamov A."/>
            <person name="Ahrendt S.R."/>
            <person name="Lipzen A."/>
            <person name="Sullivan W."/>
            <person name="Andreopoulos W.B."/>
            <person name="Clum A."/>
            <person name="Lindquist E."/>
            <person name="Daum C."/>
            <person name="Ramamoorthy G.K."/>
            <person name="Gryganskyi A."/>
            <person name="Culley D."/>
            <person name="Magnuson J.K."/>
            <person name="James T.Y."/>
            <person name="O'Malley M.A."/>
            <person name="Stajich J.E."/>
            <person name="Spatafora J.W."/>
            <person name="Visel A."/>
            <person name="Grigoriev I.V."/>
        </authorList>
    </citation>
    <scope>NUCLEOTIDE SEQUENCE [LARGE SCALE GENOMIC DNA]</scope>
    <source>
        <strain evidence="12 13">ATCC 12442</strain>
    </source>
</reference>
<dbReference type="OrthoDB" id="2214at2759"/>
<keyword evidence="13" id="KW-1185">Reference proteome</keyword>
<name>A0A1Y1W295_9FUNG</name>
<dbReference type="PANTHER" id="PTHR12147:SF56">
    <property type="entry name" value="AMINOPEPTIDASE YDR415C-RELATED"/>
    <property type="match status" value="1"/>
</dbReference>
<evidence type="ECO:0000256" key="5">
    <source>
        <dbReference type="ARBA" id="ARBA00022729"/>
    </source>
</evidence>
<feature type="region of interest" description="Disordered" evidence="10">
    <location>
        <begin position="164"/>
        <end position="183"/>
    </location>
</feature>